<sequence length="41" mass="4853">MIDFTRIRAYSVPSQRQVWRHDASEVEQKQDAKGSVRFIIC</sequence>
<dbReference type="EMBL" id="BT086744">
    <property type="protein sequence ID" value="ACR37097.1"/>
    <property type="molecule type" value="mRNA"/>
</dbReference>
<evidence type="ECO:0000313" key="1">
    <source>
        <dbReference type="EMBL" id="ACR34907.1"/>
    </source>
</evidence>
<organism evidence="1">
    <name type="scientific">Zea mays</name>
    <name type="common">Maize</name>
    <dbReference type="NCBI Taxonomy" id="4577"/>
    <lineage>
        <taxon>Eukaryota</taxon>
        <taxon>Viridiplantae</taxon>
        <taxon>Streptophyta</taxon>
        <taxon>Embryophyta</taxon>
        <taxon>Tracheophyta</taxon>
        <taxon>Spermatophyta</taxon>
        <taxon>Magnoliopsida</taxon>
        <taxon>Liliopsida</taxon>
        <taxon>Poales</taxon>
        <taxon>Poaceae</taxon>
        <taxon>PACMAD clade</taxon>
        <taxon>Panicoideae</taxon>
        <taxon>Andropogonodae</taxon>
        <taxon>Andropogoneae</taxon>
        <taxon>Tripsacinae</taxon>
        <taxon>Zea</taxon>
    </lineage>
</organism>
<name>C4J157_MAIZE</name>
<reference evidence="1" key="2">
    <citation type="submission" date="2012-06" db="EMBL/GenBank/DDBJ databases">
        <authorList>
            <person name="Yu Y."/>
            <person name="Currie J."/>
            <person name="Lomeli R."/>
            <person name="Angelova A."/>
            <person name="Collura K."/>
            <person name="Wissotski M."/>
            <person name="Campos D."/>
            <person name="Kudrna D."/>
            <person name="Golser W."/>
            <person name="Ashely E."/>
            <person name="Descour A."/>
            <person name="Fernandes J."/>
            <person name="Soderlund C."/>
            <person name="Walbot V."/>
        </authorList>
    </citation>
    <scope>NUCLEOTIDE SEQUENCE</scope>
    <source>
        <strain evidence="1">B73</strain>
    </source>
</reference>
<reference evidence="1" key="1">
    <citation type="journal article" date="2009" name="PLoS Genet.">
        <title>Sequencing, mapping, and analysis of 27,455 maize full-length cDNAs.</title>
        <authorList>
            <person name="Soderlund C."/>
            <person name="Descour A."/>
            <person name="Kudrna D."/>
            <person name="Bomhoff M."/>
            <person name="Boyd L."/>
            <person name="Currie J."/>
            <person name="Angelova A."/>
            <person name="Collura K."/>
            <person name="Wissotski M."/>
            <person name="Ashley E."/>
            <person name="Morrow D."/>
            <person name="Fernandes J."/>
            <person name="Walbot V."/>
            <person name="Yu Y."/>
        </authorList>
    </citation>
    <scope>NUCLEOTIDE SEQUENCE</scope>
    <source>
        <strain evidence="1">B73</strain>
    </source>
</reference>
<dbReference type="EMBL" id="BT084554">
    <property type="protein sequence ID" value="ACR34907.1"/>
    <property type="molecule type" value="mRNA"/>
</dbReference>
<accession>C4J157</accession>
<dbReference type="AlphaFoldDB" id="C4J157"/>
<protein>
    <submittedName>
        <fullName evidence="1">Uncharacterized protein</fullName>
    </submittedName>
</protein>
<proteinExistence type="evidence at transcript level"/>